<dbReference type="RefSeq" id="WP_284311780.1">
    <property type="nucleotide sequence ID" value="NZ_BSPC01000015.1"/>
</dbReference>
<proteinExistence type="predicted"/>
<dbReference type="PROSITE" id="PS50043">
    <property type="entry name" value="HTH_LUXR_2"/>
    <property type="match status" value="1"/>
</dbReference>
<dbReference type="PANTHER" id="PTHR43214">
    <property type="entry name" value="TWO-COMPONENT RESPONSE REGULATOR"/>
    <property type="match status" value="1"/>
</dbReference>
<dbReference type="EMBL" id="BSPC01000015">
    <property type="protein sequence ID" value="GLS18916.1"/>
    <property type="molecule type" value="Genomic_DNA"/>
</dbReference>
<feature type="domain" description="HTH luxR-type" evidence="3">
    <location>
        <begin position="85"/>
        <end position="150"/>
    </location>
</feature>
<protein>
    <recommendedName>
        <fullName evidence="3">HTH luxR-type domain-containing protein</fullName>
    </recommendedName>
</protein>
<reference evidence="5" key="1">
    <citation type="journal article" date="2019" name="Int. J. Syst. Evol. Microbiol.">
        <title>The Global Catalogue of Microorganisms (GCM) 10K type strain sequencing project: providing services to taxonomists for standard genome sequencing and annotation.</title>
        <authorList>
            <consortium name="The Broad Institute Genomics Platform"/>
            <consortium name="The Broad Institute Genome Sequencing Center for Infectious Disease"/>
            <person name="Wu L."/>
            <person name="Ma J."/>
        </authorList>
    </citation>
    <scope>NUCLEOTIDE SEQUENCE [LARGE SCALE GENOMIC DNA]</scope>
    <source>
        <strain evidence="5">NBRC 101365</strain>
    </source>
</reference>
<sequence length="152" mass="16550">MAIVARARTKEDDCPPPASSDSAGRRHFLVIIDAEGEELVRRLRRQFPQASIHVLDEDPNGSGAATRLPPEIASRLGASVRRPPSAQITPMLTPRQASILKLIAEGRSNKEIARALAISPFTVRNHVSLLLRVLHVATREEAAKIASQKVVT</sequence>
<dbReference type="Gene3D" id="1.10.10.10">
    <property type="entry name" value="Winged helix-like DNA-binding domain superfamily/Winged helix DNA-binding domain"/>
    <property type="match status" value="1"/>
</dbReference>
<accession>A0ABQ6CF68</accession>
<keyword evidence="1" id="KW-0238">DNA-binding</keyword>
<evidence type="ECO:0000259" key="3">
    <source>
        <dbReference type="PROSITE" id="PS50043"/>
    </source>
</evidence>
<dbReference type="SUPFAM" id="SSF46894">
    <property type="entry name" value="C-terminal effector domain of the bipartite response regulators"/>
    <property type="match status" value="1"/>
</dbReference>
<organism evidence="4 5">
    <name type="scientific">Labrys miyagiensis</name>
    <dbReference type="NCBI Taxonomy" id="346912"/>
    <lineage>
        <taxon>Bacteria</taxon>
        <taxon>Pseudomonadati</taxon>
        <taxon>Pseudomonadota</taxon>
        <taxon>Alphaproteobacteria</taxon>
        <taxon>Hyphomicrobiales</taxon>
        <taxon>Xanthobacteraceae</taxon>
        <taxon>Labrys</taxon>
    </lineage>
</organism>
<evidence type="ECO:0000313" key="4">
    <source>
        <dbReference type="EMBL" id="GLS18916.1"/>
    </source>
</evidence>
<name>A0ABQ6CF68_9HYPH</name>
<dbReference type="Pfam" id="PF00196">
    <property type="entry name" value="GerE"/>
    <property type="match status" value="1"/>
</dbReference>
<evidence type="ECO:0000256" key="2">
    <source>
        <dbReference type="SAM" id="MobiDB-lite"/>
    </source>
</evidence>
<comment type="caution">
    <text evidence="4">The sequence shown here is derived from an EMBL/GenBank/DDBJ whole genome shotgun (WGS) entry which is preliminary data.</text>
</comment>
<keyword evidence="5" id="KW-1185">Reference proteome</keyword>
<dbReference type="Proteomes" id="UP001156882">
    <property type="component" value="Unassembled WGS sequence"/>
</dbReference>
<dbReference type="InterPro" id="IPR039420">
    <property type="entry name" value="WalR-like"/>
</dbReference>
<dbReference type="InterPro" id="IPR036388">
    <property type="entry name" value="WH-like_DNA-bd_sf"/>
</dbReference>
<feature type="region of interest" description="Disordered" evidence="2">
    <location>
        <begin position="1"/>
        <end position="22"/>
    </location>
</feature>
<dbReference type="CDD" id="cd06170">
    <property type="entry name" value="LuxR_C_like"/>
    <property type="match status" value="1"/>
</dbReference>
<dbReference type="PRINTS" id="PR00038">
    <property type="entry name" value="HTHLUXR"/>
</dbReference>
<evidence type="ECO:0000313" key="5">
    <source>
        <dbReference type="Proteomes" id="UP001156882"/>
    </source>
</evidence>
<gene>
    <name evidence="4" type="ORF">GCM10007874_19330</name>
</gene>
<dbReference type="SMART" id="SM00421">
    <property type="entry name" value="HTH_LUXR"/>
    <property type="match status" value="1"/>
</dbReference>
<dbReference type="InterPro" id="IPR000792">
    <property type="entry name" value="Tscrpt_reg_LuxR_C"/>
</dbReference>
<dbReference type="InterPro" id="IPR016032">
    <property type="entry name" value="Sig_transdc_resp-reg_C-effctor"/>
</dbReference>
<evidence type="ECO:0000256" key="1">
    <source>
        <dbReference type="ARBA" id="ARBA00023125"/>
    </source>
</evidence>